<evidence type="ECO:0000313" key="3">
    <source>
        <dbReference type="Proteomes" id="UP000607559"/>
    </source>
</evidence>
<keyword evidence="1" id="KW-0472">Membrane</keyword>
<keyword evidence="1" id="KW-0812">Transmembrane</keyword>
<evidence type="ECO:0008006" key="4">
    <source>
        <dbReference type="Google" id="ProtNLM"/>
    </source>
</evidence>
<dbReference type="RefSeq" id="WP_188938049.1">
    <property type="nucleotide sequence ID" value="NZ_BMJC01000008.1"/>
</dbReference>
<feature type="transmembrane region" description="Helical" evidence="1">
    <location>
        <begin position="142"/>
        <end position="167"/>
    </location>
</feature>
<proteinExistence type="predicted"/>
<evidence type="ECO:0000313" key="2">
    <source>
        <dbReference type="EMBL" id="GGB24990.1"/>
    </source>
</evidence>
<accession>A0A8J2XXT7</accession>
<dbReference type="EMBL" id="BMJC01000008">
    <property type="protein sequence ID" value="GGB24990.1"/>
    <property type="molecule type" value="Genomic_DNA"/>
</dbReference>
<keyword evidence="3" id="KW-1185">Reference proteome</keyword>
<comment type="caution">
    <text evidence="2">The sequence shown here is derived from an EMBL/GenBank/DDBJ whole genome shotgun (WGS) entry which is preliminary data.</text>
</comment>
<dbReference type="Proteomes" id="UP000607559">
    <property type="component" value="Unassembled WGS sequence"/>
</dbReference>
<dbReference type="AlphaFoldDB" id="A0A8J2XXT7"/>
<gene>
    <name evidence="2" type="ORF">GCM10011511_56170</name>
</gene>
<keyword evidence="1" id="KW-1133">Transmembrane helix</keyword>
<name>A0A8J2XXT7_9BACT</name>
<dbReference type="InterPro" id="IPR025250">
    <property type="entry name" value="DUF4199"/>
</dbReference>
<organism evidence="2 3">
    <name type="scientific">Puia dinghuensis</name>
    <dbReference type="NCBI Taxonomy" id="1792502"/>
    <lineage>
        <taxon>Bacteria</taxon>
        <taxon>Pseudomonadati</taxon>
        <taxon>Bacteroidota</taxon>
        <taxon>Chitinophagia</taxon>
        <taxon>Chitinophagales</taxon>
        <taxon>Chitinophagaceae</taxon>
        <taxon>Puia</taxon>
    </lineage>
</organism>
<reference evidence="2" key="2">
    <citation type="submission" date="2020-09" db="EMBL/GenBank/DDBJ databases">
        <authorList>
            <person name="Sun Q."/>
            <person name="Zhou Y."/>
        </authorList>
    </citation>
    <scope>NUCLEOTIDE SEQUENCE</scope>
    <source>
        <strain evidence="2">CGMCC 1.15448</strain>
    </source>
</reference>
<feature type="transmembrane region" description="Helical" evidence="1">
    <location>
        <begin position="75"/>
        <end position="98"/>
    </location>
</feature>
<dbReference type="Pfam" id="PF13858">
    <property type="entry name" value="DUF4199"/>
    <property type="match status" value="1"/>
</dbReference>
<feature type="transmembrane region" description="Helical" evidence="1">
    <location>
        <begin position="5"/>
        <end position="26"/>
    </location>
</feature>
<protein>
    <recommendedName>
        <fullName evidence="4">DUF4199 domain-containing protein</fullName>
    </recommendedName>
</protein>
<reference evidence="2" key="1">
    <citation type="journal article" date="2014" name="Int. J. Syst. Evol. Microbiol.">
        <title>Complete genome sequence of Corynebacterium casei LMG S-19264T (=DSM 44701T), isolated from a smear-ripened cheese.</title>
        <authorList>
            <consortium name="US DOE Joint Genome Institute (JGI-PGF)"/>
            <person name="Walter F."/>
            <person name="Albersmeier A."/>
            <person name="Kalinowski J."/>
            <person name="Ruckert C."/>
        </authorList>
    </citation>
    <scope>NUCLEOTIDE SEQUENCE</scope>
    <source>
        <strain evidence="2">CGMCC 1.15448</strain>
    </source>
</reference>
<evidence type="ECO:0000256" key="1">
    <source>
        <dbReference type="SAM" id="Phobius"/>
    </source>
</evidence>
<sequence>MKRNIFIFGSIAGLILGLFIFVSTLLTGKSGDFPGGALAGYASMVIAFSFIYVGIRNFREKYNQGVISYGKALRVGLGIALIGSTFYVAVWLIDYYVFIPDFMEKYSAHMIAEARSSGLSPAALDQKINEINRLNAMYKNPFFVILMTYLEVLPVGVVIALITALILRRRKPRGAAIPVAG</sequence>
<feature type="transmembrane region" description="Helical" evidence="1">
    <location>
        <begin position="38"/>
        <end position="55"/>
    </location>
</feature>